<organism evidence="1">
    <name type="scientific">Ditylum brightwellii</name>
    <dbReference type="NCBI Taxonomy" id="49249"/>
    <lineage>
        <taxon>Eukaryota</taxon>
        <taxon>Sar</taxon>
        <taxon>Stramenopiles</taxon>
        <taxon>Ochrophyta</taxon>
        <taxon>Bacillariophyta</taxon>
        <taxon>Mediophyceae</taxon>
        <taxon>Lithodesmiophycidae</taxon>
        <taxon>Lithodesmiales</taxon>
        <taxon>Lithodesmiaceae</taxon>
        <taxon>Ditylum</taxon>
    </lineage>
</organism>
<proteinExistence type="predicted"/>
<evidence type="ECO:0008006" key="2">
    <source>
        <dbReference type="Google" id="ProtNLM"/>
    </source>
</evidence>
<dbReference type="InterPro" id="IPR027417">
    <property type="entry name" value="P-loop_NTPase"/>
</dbReference>
<evidence type="ECO:0000313" key="1">
    <source>
        <dbReference type="EMBL" id="CAD9317511.1"/>
    </source>
</evidence>
<gene>
    <name evidence="1" type="ORF">DBRI1063_LOCUS3919</name>
</gene>
<dbReference type="AlphaFoldDB" id="A0A7S1YRW3"/>
<dbReference type="InterPro" id="IPR053259">
    <property type="entry name" value="Golvesin-related_Golgi"/>
</dbReference>
<reference evidence="1" key="1">
    <citation type="submission" date="2021-01" db="EMBL/GenBank/DDBJ databases">
        <authorList>
            <person name="Corre E."/>
            <person name="Pelletier E."/>
            <person name="Niang G."/>
            <person name="Scheremetjew M."/>
            <person name="Finn R."/>
            <person name="Kale V."/>
            <person name="Holt S."/>
            <person name="Cochrane G."/>
            <person name="Meng A."/>
            <person name="Brown T."/>
            <person name="Cohen L."/>
        </authorList>
    </citation>
    <scope>NUCLEOTIDE SEQUENCE</scope>
    <source>
        <strain evidence="1">Pop2</strain>
    </source>
</reference>
<name>A0A7S1YRW3_9STRA</name>
<dbReference type="PANTHER" id="PTHR32301:SF6">
    <property type="entry name" value="GOLVESIN-RELATED"/>
    <property type="match status" value="1"/>
</dbReference>
<dbReference type="PANTHER" id="PTHR32301">
    <property type="entry name" value="COUNTIN RECEPTOR CNR3-RELATED"/>
    <property type="match status" value="1"/>
</dbReference>
<accession>A0A7S1YRW3</accession>
<sequence>MSIAGCAALFFLAFVGSPLFLVSDNYASSFFLSAAPDLANNFADLDSPFDEAHLPIFWHIPKSYGSSLRAYYSCMGLVEAGDASELSGHGETEDLYVWERICNGDCNVNALYVNVDTSGKEGIMRAQRLGLAQSGLADLATTMHLGFATNMFTPEYKGRIFTLLRHPVEQQVSFFYERQIVEWEQKGGVERPKLADFDVKSWFEERRKHDNGGYVVSLLLDKDRHEPITEADMALAKRFMKEKFLIGLSKRMPASFERFDKYFGWFDNEKRGECLKTFGQLKAKGENDPKKIEVGSELWNYIAESYKYDVELFNYAEELWEDQATTSWFWK</sequence>
<dbReference type="Gene3D" id="3.40.50.300">
    <property type="entry name" value="P-loop containing nucleotide triphosphate hydrolases"/>
    <property type="match status" value="1"/>
</dbReference>
<protein>
    <recommendedName>
        <fullName evidence="2">Sulfotransferase domain-containing protein</fullName>
    </recommendedName>
</protein>
<dbReference type="EMBL" id="HBGN01006086">
    <property type="protein sequence ID" value="CAD9317511.1"/>
    <property type="molecule type" value="Transcribed_RNA"/>
</dbReference>